<keyword evidence="1" id="KW-0472">Membrane</keyword>
<evidence type="ECO:0000313" key="2">
    <source>
        <dbReference type="EMBL" id="ABP33169.1"/>
    </source>
</evidence>
<dbReference type="GO" id="GO:0005628">
    <property type="term" value="C:prospore membrane"/>
    <property type="evidence" value="ECO:0007669"/>
    <property type="project" value="TreeGrafter"/>
</dbReference>
<organism evidence="2">
    <name type="scientific">Dekkera bruxellensis</name>
    <name type="common">Brettanomyces custersii</name>
    <dbReference type="NCBI Taxonomy" id="5007"/>
    <lineage>
        <taxon>Eukaryota</taxon>
        <taxon>Fungi</taxon>
        <taxon>Dikarya</taxon>
        <taxon>Ascomycota</taxon>
        <taxon>Saccharomycotina</taxon>
        <taxon>Pichiomycetes</taxon>
        <taxon>Pichiales</taxon>
        <taxon>Pichiaceae</taxon>
        <taxon>Brettanomyces</taxon>
    </lineage>
</organism>
<feature type="transmembrane region" description="Helical" evidence="1">
    <location>
        <begin position="57"/>
        <end position="75"/>
    </location>
</feature>
<keyword evidence="1" id="KW-1133">Transmembrane helix</keyword>
<evidence type="ECO:0008006" key="3">
    <source>
        <dbReference type="Google" id="ProtNLM"/>
    </source>
</evidence>
<keyword evidence="1" id="KW-0812">Transmembrane</keyword>
<name>A4ZQ06_DEKBR</name>
<sequence length="308" mass="34944">MDTFYNDWINACVARAQMEILRPFRVALGAYSSLLKGDCLYYPFKGIVIFFEDWENILPIYISAFFPTLLLQTILELFSFFYLFPVNFLLMCCTAGPMGFLLALTTTRSEASKAAQTITNCVLPSDAILPPKMNSLFDHILCLTGNERVVIPGKLQRVVPPSPTAEVFNISGWVSSIYAMLTATFIKTLPILGPVISAYNNLLADIHSRSSRLYRLQRLRRRQAEYYHLKQKEGQLLMLGVCIYVLESIPVIGTLFFRFTNQIGIAYMQGLELQSKKQGMIELLPVESNPVQDHLTQNTENDLQKKNT</sequence>
<proteinExistence type="predicted"/>
<dbReference type="GO" id="GO:0005811">
    <property type="term" value="C:lipid droplet"/>
    <property type="evidence" value="ECO:0007669"/>
    <property type="project" value="TreeGrafter"/>
</dbReference>
<protein>
    <recommendedName>
        <fullName evidence="3">Outer spore wall protein RRT8</fullName>
    </recommendedName>
</protein>
<reference evidence="2" key="1">
    <citation type="journal article" date="2007" name="Eukaryot. Cell">
        <title>Genome survey sequencing of the wine spoilage yeast Dekkera (Brettanomyces) bruxellensis.</title>
        <authorList>
            <person name="Woolfit M."/>
            <person name="Rozpedowska E."/>
            <person name="Piskur J."/>
            <person name="Wolfe K.H."/>
        </authorList>
    </citation>
    <scope>NUCLEOTIDE SEQUENCE</scope>
</reference>
<dbReference type="PANTHER" id="PTHR34292:SF2">
    <property type="entry name" value="OUTER SPORE WALL PROTEIN LDS1"/>
    <property type="match status" value="1"/>
</dbReference>
<dbReference type="PANTHER" id="PTHR34292">
    <property type="entry name" value="OUTER SPORE WALL PROTEIN LDS1"/>
    <property type="match status" value="1"/>
</dbReference>
<feature type="transmembrane region" description="Helical" evidence="1">
    <location>
        <begin position="236"/>
        <end position="259"/>
    </location>
</feature>
<dbReference type="AlphaFoldDB" id="A4ZQ06"/>
<dbReference type="GO" id="GO:0005619">
    <property type="term" value="C:ascospore wall"/>
    <property type="evidence" value="ECO:0007669"/>
    <property type="project" value="TreeGrafter"/>
</dbReference>
<dbReference type="InterPro" id="IPR052786">
    <property type="entry name" value="Spore_wall_assembly"/>
</dbReference>
<feature type="transmembrane region" description="Helical" evidence="1">
    <location>
        <begin position="81"/>
        <end position="104"/>
    </location>
</feature>
<dbReference type="EMBL" id="EF364424">
    <property type="protein sequence ID" value="ABP33169.1"/>
    <property type="molecule type" value="Genomic_DNA"/>
</dbReference>
<evidence type="ECO:0000256" key="1">
    <source>
        <dbReference type="SAM" id="Phobius"/>
    </source>
</evidence>
<accession>A4ZQ06</accession>